<dbReference type="EMBL" id="JAJAPW010000002">
    <property type="protein sequence ID" value="MCB4798031.1"/>
    <property type="molecule type" value="Genomic_DNA"/>
</dbReference>
<proteinExistence type="predicted"/>
<dbReference type="Gene3D" id="1.20.120.450">
    <property type="entry name" value="dinb family like domain"/>
    <property type="match status" value="1"/>
</dbReference>
<keyword evidence="3" id="KW-1185">Reference proteome</keyword>
<organism evidence="2 3">
    <name type="scientific">Neotamlana laminarinivorans</name>
    <dbReference type="NCBI Taxonomy" id="2883124"/>
    <lineage>
        <taxon>Bacteria</taxon>
        <taxon>Pseudomonadati</taxon>
        <taxon>Bacteroidota</taxon>
        <taxon>Flavobacteriia</taxon>
        <taxon>Flavobacteriales</taxon>
        <taxon>Flavobacteriaceae</taxon>
        <taxon>Neotamlana</taxon>
    </lineage>
</organism>
<evidence type="ECO:0000259" key="1">
    <source>
        <dbReference type="Pfam" id="PF12867"/>
    </source>
</evidence>
<feature type="domain" description="DinB-like" evidence="1">
    <location>
        <begin position="9"/>
        <end position="145"/>
    </location>
</feature>
<dbReference type="AlphaFoldDB" id="A0A9X1HYC6"/>
<dbReference type="RefSeq" id="WP_226541287.1">
    <property type="nucleotide sequence ID" value="NZ_JAJAPW010000002.1"/>
</dbReference>
<dbReference type="InterPro" id="IPR034660">
    <property type="entry name" value="DinB/YfiT-like"/>
</dbReference>
<accession>A0A9X1HYC6</accession>
<protein>
    <submittedName>
        <fullName evidence="2">DinB family protein</fullName>
    </submittedName>
</protein>
<dbReference type="Proteomes" id="UP001139199">
    <property type="component" value="Unassembled WGS sequence"/>
</dbReference>
<dbReference type="InterPro" id="IPR024775">
    <property type="entry name" value="DinB-like"/>
</dbReference>
<evidence type="ECO:0000313" key="2">
    <source>
        <dbReference type="EMBL" id="MCB4798031.1"/>
    </source>
</evidence>
<sequence>MDFTFAFLNKTRSIFIKIIEENTLEVLNKVPNGFNNNIIWNIAHCISAEQGLTYGLSGLQVKVPDEIIANYKKGTRPESFIAQEQIDVIKELLKTSIKQTEEDYKAGVFNSFNPYVLSTTGNTLSNVDDALQFVAMHDGLHYGYILALLKVVKG</sequence>
<evidence type="ECO:0000313" key="3">
    <source>
        <dbReference type="Proteomes" id="UP001139199"/>
    </source>
</evidence>
<name>A0A9X1HYC6_9FLAO</name>
<comment type="caution">
    <text evidence="2">The sequence shown here is derived from an EMBL/GenBank/DDBJ whole genome shotgun (WGS) entry which is preliminary data.</text>
</comment>
<gene>
    <name evidence="2" type="ORF">LG649_04195</name>
</gene>
<dbReference type="SUPFAM" id="SSF109854">
    <property type="entry name" value="DinB/YfiT-like putative metalloenzymes"/>
    <property type="match status" value="1"/>
</dbReference>
<reference evidence="2" key="1">
    <citation type="submission" date="2021-10" db="EMBL/GenBank/DDBJ databases">
        <title>Tamlana sargassums sp. nov., and Tamlana laminarinivorans sp. nov., two new bacteria isolated from the brown alga.</title>
        <authorList>
            <person name="Li J."/>
        </authorList>
    </citation>
    <scope>NUCLEOTIDE SEQUENCE</scope>
    <source>
        <strain evidence="2">PT2-4</strain>
    </source>
</reference>
<dbReference type="Pfam" id="PF12867">
    <property type="entry name" value="DinB_2"/>
    <property type="match status" value="1"/>
</dbReference>